<evidence type="ECO:0000256" key="1">
    <source>
        <dbReference type="SAM" id="SignalP"/>
    </source>
</evidence>
<dbReference type="AlphaFoldDB" id="A0A0K0ETR4"/>
<dbReference type="WBParaSite" id="SSTP_0001284000.1">
    <property type="protein sequence ID" value="SSTP_0001284000.1"/>
    <property type="gene ID" value="SSTP_0001284000"/>
</dbReference>
<keyword evidence="1" id="KW-0732">Signal</keyword>
<name>A0A0K0ETR4_STRER</name>
<sequence length="53" mass="5857">MKYFFIIVVVALALITENGVLAGSRSQSRSQNCINNVCEVVCTENGQRVTCNY</sequence>
<evidence type="ECO:0000313" key="2">
    <source>
        <dbReference type="WBParaSite" id="SSTP_0001284000.1"/>
    </source>
</evidence>
<feature type="chain" id="PRO_5005328597" evidence="1">
    <location>
        <begin position="23"/>
        <end position="53"/>
    </location>
</feature>
<feature type="signal peptide" evidence="1">
    <location>
        <begin position="1"/>
        <end position="22"/>
    </location>
</feature>
<protein>
    <submittedName>
        <fullName evidence="2">AKTx</fullName>
    </submittedName>
</protein>
<accession>A0A0K0ETR4</accession>
<reference evidence="2" key="1">
    <citation type="submission" date="2015-08" db="UniProtKB">
        <authorList>
            <consortium name="WormBaseParasite"/>
        </authorList>
    </citation>
    <scope>IDENTIFICATION</scope>
</reference>
<proteinExistence type="predicted"/>
<organism evidence="2">
    <name type="scientific">Strongyloides stercoralis</name>
    <name type="common">Threadworm</name>
    <dbReference type="NCBI Taxonomy" id="6248"/>
    <lineage>
        <taxon>Eukaryota</taxon>
        <taxon>Metazoa</taxon>
        <taxon>Ecdysozoa</taxon>
        <taxon>Nematoda</taxon>
        <taxon>Chromadorea</taxon>
        <taxon>Rhabditida</taxon>
        <taxon>Tylenchina</taxon>
        <taxon>Panagrolaimomorpha</taxon>
        <taxon>Strongyloidoidea</taxon>
        <taxon>Strongyloididae</taxon>
        <taxon>Strongyloides</taxon>
    </lineage>
</organism>